<keyword evidence="2" id="KW-0560">Oxidoreductase</keyword>
<dbReference type="Pfam" id="PF05721">
    <property type="entry name" value="PhyH"/>
    <property type="match status" value="1"/>
</dbReference>
<evidence type="ECO:0000313" key="5">
    <source>
        <dbReference type="Proteomes" id="UP001317963"/>
    </source>
</evidence>
<comment type="similarity">
    <text evidence="2">Belongs to the iron/ascorbate-dependent oxidoreductase family.</text>
</comment>
<protein>
    <submittedName>
        <fullName evidence="4">Phytanoyl-CoA dioxygenase family protein</fullName>
    </submittedName>
</protein>
<accession>A0ABY6Q7W1</accession>
<dbReference type="InterPro" id="IPR008775">
    <property type="entry name" value="Phytyl_CoA_dOase-like"/>
</dbReference>
<name>A0ABY6Q7W1_9GAMM</name>
<evidence type="ECO:0000313" key="4">
    <source>
        <dbReference type="EMBL" id="UZP75105.1"/>
    </source>
</evidence>
<dbReference type="RefSeq" id="WP_279241577.1">
    <property type="nucleotide sequence ID" value="NZ_CP036501.1"/>
</dbReference>
<proteinExistence type="inferred from homology"/>
<dbReference type="Proteomes" id="UP001317963">
    <property type="component" value="Chromosome"/>
</dbReference>
<gene>
    <name evidence="4" type="ORF">E0F26_10310</name>
</gene>
<keyword evidence="2" id="KW-0408">Iron</keyword>
<dbReference type="PANTHER" id="PTHR20883">
    <property type="entry name" value="PHYTANOYL-COA DIOXYGENASE DOMAIN CONTAINING 1"/>
    <property type="match status" value="1"/>
</dbReference>
<keyword evidence="4" id="KW-0223">Dioxygenase</keyword>
<dbReference type="EMBL" id="CP036501">
    <property type="protein sequence ID" value="UZP75105.1"/>
    <property type="molecule type" value="Genomic_DNA"/>
</dbReference>
<feature type="domain" description="Fe2OG dioxygenase" evidence="3">
    <location>
        <begin position="111"/>
        <end position="246"/>
    </location>
</feature>
<dbReference type="GO" id="GO:0051213">
    <property type="term" value="F:dioxygenase activity"/>
    <property type="evidence" value="ECO:0007669"/>
    <property type="project" value="UniProtKB-KW"/>
</dbReference>
<comment type="cofactor">
    <cofactor evidence="1">
        <name>Fe(2+)</name>
        <dbReference type="ChEBI" id="CHEBI:29033"/>
    </cofactor>
</comment>
<keyword evidence="2" id="KW-0479">Metal-binding</keyword>
<dbReference type="PANTHER" id="PTHR20883:SF48">
    <property type="entry name" value="ECTOINE DIOXYGENASE"/>
    <property type="match status" value="1"/>
</dbReference>
<evidence type="ECO:0000256" key="1">
    <source>
        <dbReference type="ARBA" id="ARBA00001954"/>
    </source>
</evidence>
<evidence type="ECO:0000259" key="3">
    <source>
        <dbReference type="PROSITE" id="PS51471"/>
    </source>
</evidence>
<reference evidence="4 5" key="1">
    <citation type="submission" date="2019-02" db="EMBL/GenBank/DDBJ databases">
        <title>Halieaceae_genomes.</title>
        <authorList>
            <person name="Li S.-H."/>
        </authorList>
    </citation>
    <scope>NUCLEOTIDE SEQUENCE [LARGE SCALE GENOMIC DNA]</scope>
    <source>
        <strain evidence="4 5">JH123</strain>
    </source>
</reference>
<dbReference type="Gene3D" id="2.60.120.620">
    <property type="entry name" value="q2cbj1_9rhob like domain"/>
    <property type="match status" value="1"/>
</dbReference>
<sequence>MTAIHHATPSSEHVQAVSPWLTQEAFLTALRDVHDCGYAVIKNVMNESEVEAYRKVLHAHMDQSPTGRNVFEGTRSHRLYALLAKSPMFADMIQHPLAMAFAEHFLGSSCLLSACLSINLHPGETEQPWHTDDSHISIPQPHDIFGISAFWALDDTDEHNGATEILPFSHRWTGSEIEGRLNDAHFSQRDDLDAKATQNSAAVKAQMPAGSVMIMRGDTWHRGGANHSEQDRMIVTPQYCAGWARPLETMLLAVPPEKAANFPKRTQELLGYSIHTPFMGYVDGMHPSRVLQ</sequence>
<evidence type="ECO:0000256" key="2">
    <source>
        <dbReference type="RuleBase" id="RU003682"/>
    </source>
</evidence>
<keyword evidence="5" id="KW-1185">Reference proteome</keyword>
<dbReference type="SUPFAM" id="SSF51197">
    <property type="entry name" value="Clavaminate synthase-like"/>
    <property type="match status" value="1"/>
</dbReference>
<dbReference type="PROSITE" id="PS51471">
    <property type="entry name" value="FE2OG_OXY"/>
    <property type="match status" value="1"/>
</dbReference>
<organism evidence="4 5">
    <name type="scientific">Candidatus Paraluminiphilus aquimaris</name>
    <dbReference type="NCBI Taxonomy" id="2518994"/>
    <lineage>
        <taxon>Bacteria</taxon>
        <taxon>Pseudomonadati</taxon>
        <taxon>Pseudomonadota</taxon>
        <taxon>Gammaproteobacteria</taxon>
        <taxon>Cellvibrionales</taxon>
        <taxon>Halieaceae</taxon>
        <taxon>Candidatus Paraluminiphilus</taxon>
    </lineage>
</organism>
<dbReference type="InterPro" id="IPR005123">
    <property type="entry name" value="Oxoglu/Fe-dep_dioxygenase_dom"/>
</dbReference>